<sequence length="362" mass="40887">MTKNISRDNSLAFLTLPPTTATSSPAGESSGSFSNVGGGFLSAQESLEEVGFSRNEFRQSPLAGSVEFYERHLFEFDRLPRLLSASLTARKPHLRKNTRLTICEGHDGTETSNGEVLIFPDRIRYRRLTHFDIDIFIEEVLVKDGEWSPGTAEALRGWYVFVCCHGTRDRRCGVCGPAVVDRFREEIQLRGLQRKVSISVCSHVGGHRYAGNVITFGPNSKKEINGHWYVKREIIDDLWRGQMGLSEEDHIKAHEERLKVDEKINVMSSDNSTQCNENNTDVCKSHESMECCQANGSYGCCQDSLSPDASNNSEFNKPSPKLLAVKRSFFKQLRQNKNVKGVPSRSVYSIPTWYENWECEDT</sequence>
<evidence type="ECO:0000313" key="1">
    <source>
        <dbReference type="EMBL" id="GAA0170167.1"/>
    </source>
</evidence>
<dbReference type="EMBL" id="BAABME010007121">
    <property type="protein sequence ID" value="GAA0170167.1"/>
    <property type="molecule type" value="Genomic_DNA"/>
</dbReference>
<dbReference type="InterPro" id="IPR036249">
    <property type="entry name" value="Thioredoxin-like_sf"/>
</dbReference>
<gene>
    <name evidence="1" type="ORF">LIER_24486</name>
</gene>
<comment type="caution">
    <text evidence="1">The sequence shown here is derived from an EMBL/GenBank/DDBJ whole genome shotgun (WGS) entry which is preliminary data.</text>
</comment>
<dbReference type="SUPFAM" id="SSF52833">
    <property type="entry name" value="Thioredoxin-like"/>
    <property type="match status" value="1"/>
</dbReference>
<reference evidence="1 2" key="1">
    <citation type="submission" date="2024-01" db="EMBL/GenBank/DDBJ databases">
        <title>The complete chloroplast genome sequence of Lithospermum erythrorhizon: insights into the phylogenetic relationship among Boraginaceae species and the maternal lineages of purple gromwells.</title>
        <authorList>
            <person name="Okada T."/>
            <person name="Watanabe K."/>
        </authorList>
    </citation>
    <scope>NUCLEOTIDE SEQUENCE [LARGE SCALE GENOMIC DNA]</scope>
</reference>
<proteinExistence type="predicted"/>
<dbReference type="CDD" id="cd03062">
    <property type="entry name" value="TRX_Fd_Sucrase"/>
    <property type="match status" value="1"/>
</dbReference>
<keyword evidence="2" id="KW-1185">Reference proteome</keyword>
<dbReference type="Pfam" id="PF06999">
    <property type="entry name" value="Suc_Fer-like"/>
    <property type="match status" value="1"/>
</dbReference>
<dbReference type="AlphaFoldDB" id="A0AAV3R181"/>
<dbReference type="PANTHER" id="PTHR31902">
    <property type="entry name" value="ACTIN PATCHES DISTAL PROTEIN 1"/>
    <property type="match status" value="1"/>
</dbReference>
<dbReference type="Gene3D" id="3.40.30.10">
    <property type="entry name" value="Glutaredoxin"/>
    <property type="match status" value="1"/>
</dbReference>
<dbReference type="Proteomes" id="UP001454036">
    <property type="component" value="Unassembled WGS sequence"/>
</dbReference>
<accession>A0AAV3R181</accession>
<name>A0AAV3R181_LITER</name>
<dbReference type="InterPro" id="IPR009737">
    <property type="entry name" value="Aim32/Apd1-like"/>
</dbReference>
<evidence type="ECO:0000313" key="2">
    <source>
        <dbReference type="Proteomes" id="UP001454036"/>
    </source>
</evidence>
<protein>
    <submittedName>
        <fullName evidence="1">Uncharacterized protein</fullName>
    </submittedName>
</protein>
<dbReference type="PANTHER" id="PTHR31902:SF14">
    <property type="entry name" value="ACTIN PATCHES DISTAL PROTEIN 1"/>
    <property type="match status" value="1"/>
</dbReference>
<organism evidence="1 2">
    <name type="scientific">Lithospermum erythrorhizon</name>
    <name type="common">Purple gromwell</name>
    <name type="synonym">Lithospermum officinale var. erythrorhizon</name>
    <dbReference type="NCBI Taxonomy" id="34254"/>
    <lineage>
        <taxon>Eukaryota</taxon>
        <taxon>Viridiplantae</taxon>
        <taxon>Streptophyta</taxon>
        <taxon>Embryophyta</taxon>
        <taxon>Tracheophyta</taxon>
        <taxon>Spermatophyta</taxon>
        <taxon>Magnoliopsida</taxon>
        <taxon>eudicotyledons</taxon>
        <taxon>Gunneridae</taxon>
        <taxon>Pentapetalae</taxon>
        <taxon>asterids</taxon>
        <taxon>lamiids</taxon>
        <taxon>Boraginales</taxon>
        <taxon>Boraginaceae</taxon>
        <taxon>Boraginoideae</taxon>
        <taxon>Lithospermeae</taxon>
        <taxon>Lithospermum</taxon>
    </lineage>
</organism>